<protein>
    <submittedName>
        <fullName evidence="2">Uncharacterized protein</fullName>
    </submittedName>
</protein>
<evidence type="ECO:0000256" key="1">
    <source>
        <dbReference type="SAM" id="MobiDB-lite"/>
    </source>
</evidence>
<sequence>MPKKGGKKNNKKKGAGGGGAKVPDVKNVISPGHKEEDKLLYGEGTAAETTTETGQATASGSAAAEDAAPVATALETQEASAQDITKTEPTAAVPEKEVALPVREKDIVSTEATNEQRGERTEALAAAAPIGPTEAAPKEAPKETTIAEPELEHPATSRSTERADLVAATQGKAEPAASTTTDVSEAIPEVTKKEQVPIEKTAGLVTAGGAAAVGATALAGVKAEEGRTQPAPSAVDKAETANKTPAPLAEEKTQGTEVATAAPLVAPHIKRAHEVPAFVTEERDQPSKKPRVDEPVEAQQKLAIPGRFPSPSVAGSTASGTDSAIASEAQNISKGETVAGKPETAGIVTAAPSTQPAFRKGPTEATAVAPAAVPVTTKDTKTEQISTADTGASAGTAVSAASPAGEISAQREPALPATPQKVDTTAKPTSPAAAAAAAAFRAQPTPEQQQKQQEAAATRTAEEVTHSKQAQQAPAQKEAKKGGFMAWIKRKFKGEKPTTATTNGNGH</sequence>
<feature type="compositionally biased region" description="Basic residues" evidence="1">
    <location>
        <begin position="1"/>
        <end position="14"/>
    </location>
</feature>
<organism evidence="2 3">
    <name type="scientific">Talaromyces amestolkiae</name>
    <dbReference type="NCBI Taxonomy" id="1196081"/>
    <lineage>
        <taxon>Eukaryota</taxon>
        <taxon>Fungi</taxon>
        <taxon>Dikarya</taxon>
        <taxon>Ascomycota</taxon>
        <taxon>Pezizomycotina</taxon>
        <taxon>Eurotiomycetes</taxon>
        <taxon>Eurotiomycetidae</taxon>
        <taxon>Eurotiales</taxon>
        <taxon>Trichocomaceae</taxon>
        <taxon>Talaromyces</taxon>
        <taxon>Talaromyces sect. Talaromyces</taxon>
    </lineage>
</organism>
<feature type="compositionally biased region" description="Polar residues" evidence="1">
    <location>
        <begin position="74"/>
        <end position="88"/>
    </location>
</feature>
<dbReference type="GeneID" id="63791697"/>
<feature type="compositionally biased region" description="Basic and acidic residues" evidence="1">
    <location>
        <begin position="150"/>
        <end position="164"/>
    </location>
</feature>
<gene>
    <name evidence="2" type="ORF">BHQ10_002480</name>
</gene>
<feature type="compositionally biased region" description="Low complexity" evidence="1">
    <location>
        <begin position="386"/>
        <end position="405"/>
    </location>
</feature>
<evidence type="ECO:0000313" key="2">
    <source>
        <dbReference type="EMBL" id="RAO66468.1"/>
    </source>
</evidence>
<feature type="compositionally biased region" description="Low complexity" evidence="1">
    <location>
        <begin position="123"/>
        <end position="135"/>
    </location>
</feature>
<dbReference type="RefSeq" id="XP_040730985.1">
    <property type="nucleotide sequence ID" value="XM_040874631.1"/>
</dbReference>
<feature type="compositionally biased region" description="Polar residues" evidence="1">
    <location>
        <begin position="313"/>
        <end position="334"/>
    </location>
</feature>
<feature type="compositionally biased region" description="Basic and acidic residues" evidence="1">
    <location>
        <begin position="94"/>
        <end position="122"/>
    </location>
</feature>
<comment type="caution">
    <text evidence="2">The sequence shown here is derived from an EMBL/GenBank/DDBJ whole genome shotgun (WGS) entry which is preliminary data.</text>
</comment>
<feature type="compositionally biased region" description="Low complexity" evidence="1">
    <location>
        <begin position="363"/>
        <end position="377"/>
    </location>
</feature>
<dbReference type="STRING" id="1196081.A0A364KSF0"/>
<accession>A0A364KSF0</accession>
<feature type="compositionally biased region" description="Low complexity" evidence="1">
    <location>
        <begin position="42"/>
        <end position="73"/>
    </location>
</feature>
<feature type="region of interest" description="Disordered" evidence="1">
    <location>
        <begin position="1"/>
        <end position="190"/>
    </location>
</feature>
<dbReference type="EMBL" id="MIKG01000003">
    <property type="protein sequence ID" value="RAO66468.1"/>
    <property type="molecule type" value="Genomic_DNA"/>
</dbReference>
<feature type="compositionally biased region" description="Polar residues" evidence="1">
    <location>
        <begin position="498"/>
        <end position="507"/>
    </location>
</feature>
<reference evidence="2 3" key="1">
    <citation type="journal article" date="2017" name="Biotechnol. Biofuels">
        <title>Differential beta-glucosidase expression as a function of carbon source availability in Talaromyces amestolkiae: a genomic and proteomic approach.</title>
        <authorList>
            <person name="de Eugenio L.I."/>
            <person name="Mendez-Liter J.A."/>
            <person name="Nieto-Dominguez M."/>
            <person name="Alonso L."/>
            <person name="Gil-Munoz J."/>
            <person name="Barriuso J."/>
            <person name="Prieto A."/>
            <person name="Martinez M.J."/>
        </authorList>
    </citation>
    <scope>NUCLEOTIDE SEQUENCE [LARGE SCALE GENOMIC DNA]</scope>
    <source>
        <strain evidence="2 3">CIB</strain>
    </source>
</reference>
<evidence type="ECO:0000313" key="3">
    <source>
        <dbReference type="Proteomes" id="UP000249363"/>
    </source>
</evidence>
<keyword evidence="3" id="KW-1185">Reference proteome</keyword>
<feature type="compositionally biased region" description="Low complexity" evidence="1">
    <location>
        <begin position="425"/>
        <end position="459"/>
    </location>
</feature>
<feature type="region of interest" description="Disordered" evidence="1">
    <location>
        <begin position="223"/>
        <end position="507"/>
    </location>
</feature>
<feature type="compositionally biased region" description="Basic and acidic residues" evidence="1">
    <location>
        <begin position="280"/>
        <end position="294"/>
    </location>
</feature>
<dbReference type="Proteomes" id="UP000249363">
    <property type="component" value="Unassembled WGS sequence"/>
</dbReference>
<name>A0A364KSF0_TALAM</name>
<proteinExistence type="predicted"/>
<dbReference type="AlphaFoldDB" id="A0A364KSF0"/>
<dbReference type="OrthoDB" id="4227439at2759"/>